<accession>A0A8C5QF61</accession>
<keyword evidence="8" id="KW-1185">Reference proteome</keyword>
<dbReference type="GO" id="GO:0007411">
    <property type="term" value="P:axon guidance"/>
    <property type="evidence" value="ECO:0007669"/>
    <property type="project" value="InterPro"/>
</dbReference>
<proteinExistence type="predicted"/>
<evidence type="ECO:0000256" key="6">
    <source>
        <dbReference type="SAM" id="SignalP"/>
    </source>
</evidence>
<feature type="compositionally biased region" description="Basic residues" evidence="5">
    <location>
        <begin position="128"/>
        <end position="150"/>
    </location>
</feature>
<evidence type="ECO:0000313" key="8">
    <source>
        <dbReference type="Proteomes" id="UP000694569"/>
    </source>
</evidence>
<dbReference type="InterPro" id="IPR029094">
    <property type="entry name" value="Draxin"/>
</dbReference>
<evidence type="ECO:0000256" key="1">
    <source>
        <dbReference type="ARBA" id="ARBA00022473"/>
    </source>
</evidence>
<dbReference type="AlphaFoldDB" id="A0A8C5QF61"/>
<organism evidence="7 8">
    <name type="scientific">Leptobrachium leishanense</name>
    <name type="common">Leishan spiny toad</name>
    <dbReference type="NCBI Taxonomy" id="445787"/>
    <lineage>
        <taxon>Eukaryota</taxon>
        <taxon>Metazoa</taxon>
        <taxon>Chordata</taxon>
        <taxon>Craniata</taxon>
        <taxon>Vertebrata</taxon>
        <taxon>Euteleostomi</taxon>
        <taxon>Amphibia</taxon>
        <taxon>Batrachia</taxon>
        <taxon>Anura</taxon>
        <taxon>Pelobatoidea</taxon>
        <taxon>Megophryidae</taxon>
        <taxon>Leptobrachium</taxon>
    </lineage>
</organism>
<feature type="compositionally biased region" description="Basic and acidic residues" evidence="5">
    <location>
        <begin position="151"/>
        <end position="160"/>
    </location>
</feature>
<evidence type="ECO:0000256" key="4">
    <source>
        <dbReference type="ARBA" id="ARBA00023180"/>
    </source>
</evidence>
<evidence type="ECO:0000256" key="2">
    <source>
        <dbReference type="ARBA" id="ARBA00022525"/>
    </source>
</evidence>
<dbReference type="GO" id="GO:0005576">
    <property type="term" value="C:extracellular region"/>
    <property type="evidence" value="ECO:0007669"/>
    <property type="project" value="InterPro"/>
</dbReference>
<dbReference type="Proteomes" id="UP000694569">
    <property type="component" value="Unplaced"/>
</dbReference>
<name>A0A8C5QF61_9ANUR</name>
<evidence type="ECO:0000313" key="7">
    <source>
        <dbReference type="Ensembl" id="ENSLLEP00000036887.1"/>
    </source>
</evidence>
<dbReference type="GO" id="GO:0021516">
    <property type="term" value="P:dorsal spinal cord development"/>
    <property type="evidence" value="ECO:0007669"/>
    <property type="project" value="TreeGrafter"/>
</dbReference>
<feature type="compositionally biased region" description="Basic and acidic residues" evidence="5">
    <location>
        <begin position="33"/>
        <end position="57"/>
    </location>
</feature>
<evidence type="ECO:0000256" key="3">
    <source>
        <dbReference type="ARBA" id="ARBA00022729"/>
    </source>
</evidence>
<evidence type="ECO:0000256" key="5">
    <source>
        <dbReference type="SAM" id="MobiDB-lite"/>
    </source>
</evidence>
<reference evidence="7" key="2">
    <citation type="submission" date="2025-09" db="UniProtKB">
        <authorList>
            <consortium name="Ensembl"/>
        </authorList>
    </citation>
    <scope>IDENTIFICATION</scope>
</reference>
<feature type="region of interest" description="Disordered" evidence="5">
    <location>
        <begin position="108"/>
        <end position="160"/>
    </location>
</feature>
<reference evidence="7" key="1">
    <citation type="submission" date="2025-08" db="UniProtKB">
        <authorList>
            <consortium name="Ensembl"/>
        </authorList>
    </citation>
    <scope>IDENTIFICATION</scope>
</reference>
<feature type="signal peptide" evidence="6">
    <location>
        <begin position="1"/>
        <end position="28"/>
    </location>
</feature>
<dbReference type="GeneTree" id="ENSGT00390000013828"/>
<protein>
    <submittedName>
        <fullName evidence="7">Dorsal inhibitory axon guidance protein</fullName>
    </submittedName>
</protein>
<feature type="chain" id="PRO_5034903542" evidence="6">
    <location>
        <begin position="29"/>
        <end position="342"/>
    </location>
</feature>
<feature type="region of interest" description="Disordered" evidence="5">
    <location>
        <begin position="33"/>
        <end position="96"/>
    </location>
</feature>
<keyword evidence="1" id="KW-0217">Developmental protein</keyword>
<keyword evidence="2" id="KW-0964">Secreted</keyword>
<dbReference type="PANTHER" id="PTHR28610">
    <property type="entry name" value="DRAXIN"/>
    <property type="match status" value="1"/>
</dbReference>
<dbReference type="Pfam" id="PF15550">
    <property type="entry name" value="Draxin"/>
    <property type="match status" value="1"/>
</dbReference>
<dbReference type="GO" id="GO:0090090">
    <property type="term" value="P:negative regulation of canonical Wnt signaling pathway"/>
    <property type="evidence" value="ECO:0007669"/>
    <property type="project" value="TreeGrafter"/>
</dbReference>
<dbReference type="OrthoDB" id="9931375at2759"/>
<dbReference type="GO" id="GO:0021528">
    <property type="term" value="P:commissural neuron differentiation in spinal cord"/>
    <property type="evidence" value="ECO:0007669"/>
    <property type="project" value="TreeGrafter"/>
</dbReference>
<sequence>MKTLSVGLPPSFCLLLIVADYLICLSASEPKVKPRRTSEATKYDQDLWTHQPQERQNRRSGMSRKVRTHGGTSPTASVPVDRGVGSVPQSDLPDVVKPSALKQARETFQTFDLPYNQKDNQPPGVQTKGRKHNRGQRRSNNKDRGRHHRGRGFEAEPRGLLKEDLSFKGTPHLSRADISASAPGPVHLPSTGSQLLYTEHPTVALETSQRIRSHSKKGGDVEPTLDMGLFDWTDYEDMKPDMWPSPKKKGKPNEKFNTTSVTEEEPCDHHLDCLPGSCCDLREHLCKPHNRGLNNKCYDDCMCTEGLRCYAKFHRNQRVTRKKGRCVEPESVNKDQGSFISV</sequence>
<keyword evidence="4" id="KW-0325">Glycoprotein</keyword>
<keyword evidence="3 6" id="KW-0732">Signal</keyword>
<dbReference type="Ensembl" id="ENSLLET00000038310.1">
    <property type="protein sequence ID" value="ENSLLEP00000036887.1"/>
    <property type="gene ID" value="ENSLLEG00000023362.1"/>
</dbReference>
<dbReference type="GO" id="GO:0016055">
    <property type="term" value="P:Wnt signaling pathway"/>
    <property type="evidence" value="ECO:0007669"/>
    <property type="project" value="InterPro"/>
</dbReference>
<dbReference type="PANTHER" id="PTHR28610:SF1">
    <property type="entry name" value="DRAXIN"/>
    <property type="match status" value="1"/>
</dbReference>
<gene>
    <name evidence="7" type="primary">DRAXIN</name>
</gene>
<dbReference type="GO" id="GO:0030900">
    <property type="term" value="P:forebrain development"/>
    <property type="evidence" value="ECO:0007669"/>
    <property type="project" value="TreeGrafter"/>
</dbReference>